<feature type="transmembrane region" description="Helical" evidence="8">
    <location>
        <begin position="92"/>
        <end position="113"/>
    </location>
</feature>
<feature type="transmembrane region" description="Helical" evidence="8">
    <location>
        <begin position="266"/>
        <end position="287"/>
    </location>
</feature>
<evidence type="ECO:0000313" key="11">
    <source>
        <dbReference type="Proteomes" id="UP000054408"/>
    </source>
</evidence>
<dbReference type="SUPFAM" id="SSF103473">
    <property type="entry name" value="MFS general substrate transporter"/>
    <property type="match status" value="1"/>
</dbReference>
<proteinExistence type="inferred from homology"/>
<keyword evidence="6 8" id="KW-0472">Membrane</keyword>
<feature type="transmembrane region" description="Helical" evidence="8">
    <location>
        <begin position="392"/>
        <end position="411"/>
    </location>
</feature>
<dbReference type="eggNOG" id="KOG3626">
    <property type="taxonomic scope" value="Eukaryota"/>
</dbReference>
<feature type="transmembrane region" description="Helical" evidence="8">
    <location>
        <begin position="358"/>
        <end position="380"/>
    </location>
</feature>
<evidence type="ECO:0000256" key="3">
    <source>
        <dbReference type="ARBA" id="ARBA00022475"/>
    </source>
</evidence>
<evidence type="ECO:0000256" key="2">
    <source>
        <dbReference type="ARBA" id="ARBA00009657"/>
    </source>
</evidence>
<protein>
    <recommendedName>
        <fullName evidence="9">Kazal-like domain-containing protein</fullName>
    </recommendedName>
</protein>
<accession>A0A0L0DP92</accession>
<evidence type="ECO:0000256" key="8">
    <source>
        <dbReference type="SAM" id="Phobius"/>
    </source>
</evidence>
<dbReference type="OMA" id="LLIYTDW"/>
<gene>
    <name evidence="10" type="ORF">AMSG_12196</name>
</gene>
<dbReference type="PROSITE" id="PS51465">
    <property type="entry name" value="KAZAL_2"/>
    <property type="match status" value="1"/>
</dbReference>
<dbReference type="PANTHER" id="PTHR11388">
    <property type="entry name" value="ORGANIC ANION TRANSPORTER"/>
    <property type="match status" value="1"/>
</dbReference>
<organism evidence="10 11">
    <name type="scientific">Thecamonas trahens ATCC 50062</name>
    <dbReference type="NCBI Taxonomy" id="461836"/>
    <lineage>
        <taxon>Eukaryota</taxon>
        <taxon>Apusozoa</taxon>
        <taxon>Apusomonadida</taxon>
        <taxon>Apusomonadidae</taxon>
        <taxon>Thecamonas</taxon>
    </lineage>
</organism>
<dbReference type="GO" id="GO:0043252">
    <property type="term" value="P:sodium-independent organic anion transport"/>
    <property type="evidence" value="ECO:0007669"/>
    <property type="project" value="TreeGrafter"/>
</dbReference>
<dbReference type="PANTHER" id="PTHR11388:SF100">
    <property type="entry name" value="SOLUTE CARRIER ORGANIC ANION TRANSPORTER FAMILY MEMBER 4A1"/>
    <property type="match status" value="1"/>
</dbReference>
<dbReference type="GO" id="GO:0015347">
    <property type="term" value="F:sodium-independent organic anion transmembrane transporter activity"/>
    <property type="evidence" value="ECO:0007669"/>
    <property type="project" value="TreeGrafter"/>
</dbReference>
<keyword evidence="11" id="KW-1185">Reference proteome</keyword>
<comment type="subcellular location">
    <subcellularLocation>
        <location evidence="1">Cell membrane</location>
        <topology evidence="1">Multi-pass membrane protein</topology>
    </subcellularLocation>
</comment>
<dbReference type="InterPro" id="IPR036058">
    <property type="entry name" value="Kazal_dom_sf"/>
</dbReference>
<evidence type="ECO:0000313" key="10">
    <source>
        <dbReference type="EMBL" id="KNC53243.1"/>
    </source>
</evidence>
<feature type="transmembrane region" description="Helical" evidence="8">
    <location>
        <begin position="120"/>
        <end position="141"/>
    </location>
</feature>
<dbReference type="InterPro" id="IPR004156">
    <property type="entry name" value="OATP"/>
</dbReference>
<feature type="transmembrane region" description="Helical" evidence="8">
    <location>
        <begin position="180"/>
        <end position="206"/>
    </location>
</feature>
<feature type="transmembrane region" description="Helical" evidence="8">
    <location>
        <begin position="218"/>
        <end position="246"/>
    </location>
</feature>
<dbReference type="Proteomes" id="UP000054408">
    <property type="component" value="Unassembled WGS sequence"/>
</dbReference>
<evidence type="ECO:0000256" key="1">
    <source>
        <dbReference type="ARBA" id="ARBA00004651"/>
    </source>
</evidence>
<dbReference type="SUPFAM" id="SSF100895">
    <property type="entry name" value="Kazal-type serine protease inhibitors"/>
    <property type="match status" value="1"/>
</dbReference>
<evidence type="ECO:0000256" key="5">
    <source>
        <dbReference type="ARBA" id="ARBA00022989"/>
    </source>
</evidence>
<evidence type="ECO:0000259" key="9">
    <source>
        <dbReference type="PROSITE" id="PS51465"/>
    </source>
</evidence>
<dbReference type="OrthoDB" id="5062115at2759"/>
<dbReference type="AlphaFoldDB" id="A0A0L0DP92"/>
<sequence length="756" mass="80301">MTSDDAGADAPGDNRRAGVALTVRKAESMTSSHAEDGDDIVQKRWPWISPVGFLVVLSMFGFVQSMVVTGLMSVNIASLETRYRLSSKESSMVSSVYDITVTLSVVIITILGARSHKPRTLALAFVLLGVGSLVFALPHFVAGSYTFSASGSVVDMCVLPQLSGLGTRAPHRDCSARSELAYALLIVGQIIIGFGAAPLYTLGPAYLDENLSADRLPLFLGVFYAMTAVGPAAGFVGGSMMLSIWVEPGSRPQGMQETDPEWVGCWWLGYLVAAGLSFLFAVPLATFPRILDQRFYVPPIARSLRDHVVSLKAVLVSGPWVLVSLATSAEAFLLSGGSLFMAKMVQSLYGVSASRAGLLVGAMVVPGAAGGMFAGGWAVGHWKLSVKANAKLTLVIACLAAAAMAFFLVGCTNAPMAGVTRPYTSEASVPVPPPTARPIVPACAANCSCSTWPFKPVCGSDKIQYFSACFAGCRDRFPRRDNGNLNALSLQNCSCVASGLPAPAPASLGSASWGLCSTNCPYLPLFLAEHRAFGLAAQSVAFRLLGGIPGPVVFGALLDSACLLWERKCNETGSCYLYDSWLVRIRIYVLALACKAVSISVLVAAWRLAPTGMQRVDTTADVIEDVPVALPRAANPRLPESHMVYFACAGCGKSLLLAEHVNEHEAGEGQTSFKWRKRDAAVVTAQRDDSICTSYFVDRMGWMGEMDANEGRVCCPKCKAKLGKYFWSGTQCSCGAWVTPAIQISKAKVDCKTIAS</sequence>
<keyword evidence="7" id="KW-1015">Disulfide bond</keyword>
<dbReference type="Pfam" id="PF03137">
    <property type="entry name" value="OATP"/>
    <property type="match status" value="1"/>
</dbReference>
<dbReference type="RefSeq" id="XP_013754595.1">
    <property type="nucleotide sequence ID" value="XM_013899141.1"/>
</dbReference>
<evidence type="ECO:0000256" key="7">
    <source>
        <dbReference type="ARBA" id="ARBA00023157"/>
    </source>
</evidence>
<dbReference type="InterPro" id="IPR002350">
    <property type="entry name" value="Kazal_dom"/>
</dbReference>
<evidence type="ECO:0000256" key="6">
    <source>
        <dbReference type="ARBA" id="ARBA00023136"/>
    </source>
</evidence>
<feature type="transmembrane region" description="Helical" evidence="8">
    <location>
        <begin position="51"/>
        <end position="72"/>
    </location>
</feature>
<dbReference type="Pfam" id="PF07648">
    <property type="entry name" value="Kazal_2"/>
    <property type="match status" value="1"/>
</dbReference>
<name>A0A0L0DP92_THETB</name>
<dbReference type="STRING" id="461836.A0A0L0DP92"/>
<keyword evidence="4 8" id="KW-0812">Transmembrane</keyword>
<keyword evidence="5 8" id="KW-1133">Transmembrane helix</keyword>
<dbReference type="eggNOG" id="KOG1716">
    <property type="taxonomic scope" value="Eukaryota"/>
</dbReference>
<feature type="domain" description="Kazal-like" evidence="9">
    <location>
        <begin position="437"/>
        <end position="497"/>
    </location>
</feature>
<evidence type="ECO:0000256" key="4">
    <source>
        <dbReference type="ARBA" id="ARBA00022692"/>
    </source>
</evidence>
<keyword evidence="3" id="KW-1003">Cell membrane</keyword>
<dbReference type="Gene3D" id="1.20.1250.20">
    <property type="entry name" value="MFS general substrate transporter like domains"/>
    <property type="match status" value="1"/>
</dbReference>
<dbReference type="InterPro" id="IPR036259">
    <property type="entry name" value="MFS_trans_sf"/>
</dbReference>
<comment type="similarity">
    <text evidence="2">Belongs to the organo anion transporter (TC 2.A.60) family.</text>
</comment>
<dbReference type="GeneID" id="25570111"/>
<dbReference type="GO" id="GO:0005886">
    <property type="term" value="C:plasma membrane"/>
    <property type="evidence" value="ECO:0007669"/>
    <property type="project" value="UniProtKB-SubCell"/>
</dbReference>
<reference evidence="10 11" key="1">
    <citation type="submission" date="2010-05" db="EMBL/GenBank/DDBJ databases">
        <title>The Genome Sequence of Thecamonas trahens ATCC 50062.</title>
        <authorList>
            <consortium name="The Broad Institute Genome Sequencing Platform"/>
            <person name="Russ C."/>
            <person name="Cuomo C."/>
            <person name="Shea T."/>
            <person name="Young S.K."/>
            <person name="Zeng Q."/>
            <person name="Koehrsen M."/>
            <person name="Haas B."/>
            <person name="Borodovsky M."/>
            <person name="Guigo R."/>
            <person name="Alvarado L."/>
            <person name="Berlin A."/>
            <person name="Bochicchio J."/>
            <person name="Borenstein D."/>
            <person name="Chapman S."/>
            <person name="Chen Z."/>
            <person name="Freedman E."/>
            <person name="Gellesch M."/>
            <person name="Goldberg J."/>
            <person name="Griggs A."/>
            <person name="Gujja S."/>
            <person name="Heilman E."/>
            <person name="Heiman D."/>
            <person name="Hepburn T."/>
            <person name="Howarth C."/>
            <person name="Jen D."/>
            <person name="Larson L."/>
            <person name="Mehta T."/>
            <person name="Park D."/>
            <person name="Pearson M."/>
            <person name="Roberts A."/>
            <person name="Saif S."/>
            <person name="Shenoy N."/>
            <person name="Sisk P."/>
            <person name="Stolte C."/>
            <person name="Sykes S."/>
            <person name="Thomson T."/>
            <person name="Walk T."/>
            <person name="White J."/>
            <person name="Yandava C."/>
            <person name="Burger G."/>
            <person name="Gray M.W."/>
            <person name="Holland P.W.H."/>
            <person name="King N."/>
            <person name="Lang F.B.F."/>
            <person name="Roger A.J."/>
            <person name="Ruiz-Trillo I."/>
            <person name="Lander E."/>
            <person name="Nusbaum C."/>
        </authorList>
    </citation>
    <scope>NUCLEOTIDE SEQUENCE [LARGE SCALE GENOMIC DNA]</scope>
    <source>
        <strain evidence="10 11">ATCC 50062</strain>
    </source>
</reference>
<dbReference type="EMBL" id="GL349480">
    <property type="protein sequence ID" value="KNC53243.1"/>
    <property type="molecule type" value="Genomic_DNA"/>
</dbReference>